<reference evidence="1 2" key="1">
    <citation type="submission" date="2017-08" db="EMBL/GenBank/DDBJ databases">
        <title>Acidophilic green algal genome provides insights into adaptation to an acidic environment.</title>
        <authorList>
            <person name="Hirooka S."/>
            <person name="Hirose Y."/>
            <person name="Kanesaki Y."/>
            <person name="Higuchi S."/>
            <person name="Fujiwara T."/>
            <person name="Onuma R."/>
            <person name="Era A."/>
            <person name="Ohbayashi R."/>
            <person name="Uzuka A."/>
            <person name="Nozaki H."/>
            <person name="Yoshikawa H."/>
            <person name="Miyagishima S.Y."/>
        </authorList>
    </citation>
    <scope>NUCLEOTIDE SEQUENCE [LARGE SCALE GENOMIC DNA]</scope>
    <source>
        <strain evidence="1 2">NIES-2499</strain>
    </source>
</reference>
<dbReference type="Gene3D" id="3.90.1530.10">
    <property type="entry name" value="Conserved hypothetical protein from pyrococcus furiosus pfu- 392566-001, ParB domain"/>
    <property type="match status" value="1"/>
</dbReference>
<gene>
    <name evidence="1" type="ORF">CEUSTIGMA_g6798.t1</name>
</gene>
<dbReference type="CDD" id="cd16390">
    <property type="entry name" value="ParB_N_Srx_like"/>
    <property type="match status" value="1"/>
</dbReference>
<dbReference type="AlphaFoldDB" id="A0A250X8H1"/>
<keyword evidence="2" id="KW-1185">Reference proteome</keyword>
<accession>A0A250X8H1</accession>
<dbReference type="SUPFAM" id="SSF110849">
    <property type="entry name" value="ParB/Sulfiredoxin"/>
    <property type="match status" value="1"/>
</dbReference>
<dbReference type="InterPro" id="IPR014956">
    <property type="entry name" value="ParBc_2"/>
</dbReference>
<dbReference type="Gene3D" id="1.10.8.10">
    <property type="entry name" value="DNA helicase RuvA subunit, C-terminal domain"/>
    <property type="match status" value="1"/>
</dbReference>
<evidence type="ECO:0000313" key="2">
    <source>
        <dbReference type="Proteomes" id="UP000232323"/>
    </source>
</evidence>
<organism evidence="1 2">
    <name type="scientific">Chlamydomonas eustigma</name>
    <dbReference type="NCBI Taxonomy" id="1157962"/>
    <lineage>
        <taxon>Eukaryota</taxon>
        <taxon>Viridiplantae</taxon>
        <taxon>Chlorophyta</taxon>
        <taxon>core chlorophytes</taxon>
        <taxon>Chlorophyceae</taxon>
        <taxon>CS clade</taxon>
        <taxon>Chlamydomonadales</taxon>
        <taxon>Chlamydomonadaceae</taxon>
        <taxon>Chlamydomonas</taxon>
    </lineage>
</organism>
<protein>
    <submittedName>
        <fullName evidence="1">Uncharacterized protein</fullName>
    </submittedName>
</protein>
<dbReference type="OrthoDB" id="15008at2759"/>
<dbReference type="Pfam" id="PF08857">
    <property type="entry name" value="ParBc_2"/>
    <property type="match status" value="2"/>
</dbReference>
<comment type="caution">
    <text evidence="1">The sequence shown here is derived from an EMBL/GenBank/DDBJ whole genome shotgun (WGS) entry which is preliminary data.</text>
</comment>
<dbReference type="Proteomes" id="UP000232323">
    <property type="component" value="Unassembled WGS sequence"/>
</dbReference>
<dbReference type="InterPro" id="IPR036086">
    <property type="entry name" value="ParB/Sulfiredoxin_sf"/>
</dbReference>
<evidence type="ECO:0000313" key="1">
    <source>
        <dbReference type="EMBL" id="GAX79356.1"/>
    </source>
</evidence>
<name>A0A250X8H1_9CHLO</name>
<sequence>MDCLEEPSDIENFESDKDECLLDEATLEKCPIQLIPISSLRPTQISVGMQQVKEKQKKIQGKKLKDKPQKRDKFLRRVWHRIPVVKGPANSTCSSSMSASESLGADNASSEHAFYMVDHHHLGLALLNSGIEDAYVAVIEDLTSLNLHQFWERMNQTGRVWSCDEKVYILRGAVMSLWSCDEKGMSLTLDEFKDKIPRTITDLRDDPFRSLSALLRKAGGYMKSRVPYTEFIWANYLRQQSILECVKSCAADDPLQLSGPHLAAALQVASALSVEEASQLQLPGVVMTPHPSLIKQ</sequence>
<dbReference type="EMBL" id="BEGY01000041">
    <property type="protein sequence ID" value="GAX79356.1"/>
    <property type="molecule type" value="Genomic_DNA"/>
</dbReference>
<proteinExistence type="predicted"/>